<dbReference type="EMBL" id="AJAQ01000045">
    <property type="protein sequence ID" value="EOH88552.1"/>
    <property type="molecule type" value="Genomic_DNA"/>
</dbReference>
<dbReference type="Gene3D" id="2.60.120.10">
    <property type="entry name" value="Jelly Rolls"/>
    <property type="match status" value="1"/>
</dbReference>
<accession>R2PVN7</accession>
<organism evidence="5 6">
    <name type="scientific">Enterococcus pallens ATCC BAA-351</name>
    <dbReference type="NCBI Taxonomy" id="1158607"/>
    <lineage>
        <taxon>Bacteria</taxon>
        <taxon>Bacillati</taxon>
        <taxon>Bacillota</taxon>
        <taxon>Bacilli</taxon>
        <taxon>Lactobacillales</taxon>
        <taxon>Enterococcaceae</taxon>
        <taxon>Enterococcus</taxon>
    </lineage>
</organism>
<dbReference type="GO" id="GO:0003700">
    <property type="term" value="F:DNA-binding transcription factor activity"/>
    <property type="evidence" value="ECO:0007669"/>
    <property type="project" value="InterPro"/>
</dbReference>
<dbReference type="PANTHER" id="PTHR43280">
    <property type="entry name" value="ARAC-FAMILY TRANSCRIPTIONAL REGULATOR"/>
    <property type="match status" value="1"/>
</dbReference>
<dbReference type="HOGENOM" id="CLU_000445_88_3_9"/>
<dbReference type="PROSITE" id="PS00041">
    <property type="entry name" value="HTH_ARAC_FAMILY_1"/>
    <property type="match status" value="1"/>
</dbReference>
<dbReference type="InterPro" id="IPR009057">
    <property type="entry name" value="Homeodomain-like_sf"/>
</dbReference>
<feature type="domain" description="HTH araC/xylS-type" evidence="4">
    <location>
        <begin position="173"/>
        <end position="271"/>
    </location>
</feature>
<dbReference type="AlphaFoldDB" id="R2PVN7"/>
<dbReference type="STRING" id="160454.RV10_GL002849"/>
<keyword evidence="6" id="KW-1185">Reference proteome</keyword>
<sequence>MEIRKEYLFDNMKIAYDQLLYRIGSYHYNWHPEIELLWLITGKIEVNVDGQSFSLDENDLLVINSNCGHATFATVPNSIAMRLHISPEFFSSQGIDISEGRFELNSSDEPRNPLFQLLRKDLSQLQLLNNEKRTSKLKNNALLFKIAEILFEFFTSDTKQGGYSVGQKRIFLDHAIQYIEENCSGELTLEQLAKECNYSTTYLSKIFKIELGINFYEYLTRCRLQKGIRELAMTTKKVATISFENGFSDVKSFNKAFRKHFGTTPSEYRKQIDSDLREIDRNFKANLDEEQAAIKEKLIRYQQYDDSFQNPCVNCSSKEYEEKYYDLMTNLRRIVK</sequence>
<reference evidence="5 6" key="1">
    <citation type="submission" date="2013-02" db="EMBL/GenBank/DDBJ databases">
        <title>The Genome Sequence of Enterococcus pallens BAA-351.</title>
        <authorList>
            <consortium name="The Broad Institute Genome Sequencing Platform"/>
            <consortium name="The Broad Institute Genome Sequencing Center for Infectious Disease"/>
            <person name="Earl A.M."/>
            <person name="Gilmore M.S."/>
            <person name="Lebreton F."/>
            <person name="Walker B."/>
            <person name="Young S.K."/>
            <person name="Zeng Q."/>
            <person name="Gargeya S."/>
            <person name="Fitzgerald M."/>
            <person name="Haas B."/>
            <person name="Abouelleil A."/>
            <person name="Alvarado L."/>
            <person name="Arachchi H.M."/>
            <person name="Berlin A.M."/>
            <person name="Chapman S.B."/>
            <person name="Dewar J."/>
            <person name="Goldberg J."/>
            <person name="Griggs A."/>
            <person name="Gujja S."/>
            <person name="Hansen M."/>
            <person name="Howarth C."/>
            <person name="Imamovic A."/>
            <person name="Larimer J."/>
            <person name="McCowan C."/>
            <person name="Murphy C."/>
            <person name="Neiman D."/>
            <person name="Pearson M."/>
            <person name="Priest M."/>
            <person name="Roberts A."/>
            <person name="Saif S."/>
            <person name="Shea T."/>
            <person name="Sisk P."/>
            <person name="Sykes S."/>
            <person name="Wortman J."/>
            <person name="Nusbaum C."/>
            <person name="Birren B."/>
        </authorList>
    </citation>
    <scope>NUCLEOTIDE SEQUENCE [LARGE SCALE GENOMIC DNA]</scope>
    <source>
        <strain evidence="5 6">ATCC BAA-351</strain>
    </source>
</reference>
<keyword evidence="2" id="KW-0238">DNA-binding</keyword>
<dbReference type="SUPFAM" id="SSF46689">
    <property type="entry name" value="Homeodomain-like"/>
    <property type="match status" value="2"/>
</dbReference>
<dbReference type="PROSITE" id="PS01124">
    <property type="entry name" value="HTH_ARAC_FAMILY_2"/>
    <property type="match status" value="1"/>
</dbReference>
<dbReference type="InterPro" id="IPR018060">
    <property type="entry name" value="HTH_AraC"/>
</dbReference>
<gene>
    <name evidence="5" type="ORF">UAU_04371</name>
</gene>
<evidence type="ECO:0000313" key="5">
    <source>
        <dbReference type="EMBL" id="EOH88552.1"/>
    </source>
</evidence>
<dbReference type="InterPro" id="IPR011051">
    <property type="entry name" value="RmlC_Cupin_sf"/>
</dbReference>
<dbReference type="eggNOG" id="COG1917">
    <property type="taxonomic scope" value="Bacteria"/>
</dbReference>
<dbReference type="PATRIC" id="fig|1158607.3.peg.4350"/>
<comment type="caution">
    <text evidence="5">The sequence shown here is derived from an EMBL/GenBank/DDBJ whole genome shotgun (WGS) entry which is preliminary data.</text>
</comment>
<dbReference type="Pfam" id="PF12833">
    <property type="entry name" value="HTH_18"/>
    <property type="match status" value="1"/>
</dbReference>
<evidence type="ECO:0000256" key="1">
    <source>
        <dbReference type="ARBA" id="ARBA00023015"/>
    </source>
</evidence>
<evidence type="ECO:0000313" key="6">
    <source>
        <dbReference type="Proteomes" id="UP000013782"/>
    </source>
</evidence>
<protein>
    <recommendedName>
        <fullName evidence="4">HTH araC/xylS-type domain-containing protein</fullName>
    </recommendedName>
</protein>
<evidence type="ECO:0000256" key="2">
    <source>
        <dbReference type="ARBA" id="ARBA00023125"/>
    </source>
</evidence>
<keyword evidence="1" id="KW-0805">Transcription regulation</keyword>
<keyword evidence="3" id="KW-0804">Transcription</keyword>
<dbReference type="InterPro" id="IPR014710">
    <property type="entry name" value="RmlC-like_jellyroll"/>
</dbReference>
<dbReference type="InterPro" id="IPR020449">
    <property type="entry name" value="Tscrpt_reg_AraC-type_HTH"/>
</dbReference>
<dbReference type="Gene3D" id="1.10.10.60">
    <property type="entry name" value="Homeodomain-like"/>
    <property type="match status" value="2"/>
</dbReference>
<evidence type="ECO:0000259" key="4">
    <source>
        <dbReference type="PROSITE" id="PS01124"/>
    </source>
</evidence>
<dbReference type="PANTHER" id="PTHR43280:SF2">
    <property type="entry name" value="HTH-TYPE TRANSCRIPTIONAL REGULATOR EXSA"/>
    <property type="match status" value="1"/>
</dbReference>
<dbReference type="PRINTS" id="PR00032">
    <property type="entry name" value="HTHARAC"/>
</dbReference>
<dbReference type="Proteomes" id="UP000013782">
    <property type="component" value="Unassembled WGS sequence"/>
</dbReference>
<evidence type="ECO:0000256" key="3">
    <source>
        <dbReference type="ARBA" id="ARBA00023163"/>
    </source>
</evidence>
<dbReference type="RefSeq" id="WP_010759314.1">
    <property type="nucleotide sequence ID" value="NZ_ASWD01000003.1"/>
</dbReference>
<dbReference type="eggNOG" id="COG2207">
    <property type="taxonomic scope" value="Bacteria"/>
</dbReference>
<name>R2PVN7_9ENTE</name>
<dbReference type="SUPFAM" id="SSF51182">
    <property type="entry name" value="RmlC-like cupins"/>
    <property type="match status" value="1"/>
</dbReference>
<proteinExistence type="predicted"/>
<dbReference type="InterPro" id="IPR018062">
    <property type="entry name" value="HTH_AraC-typ_CS"/>
</dbReference>
<dbReference type="SMART" id="SM00342">
    <property type="entry name" value="HTH_ARAC"/>
    <property type="match status" value="1"/>
</dbReference>
<dbReference type="GO" id="GO:0043565">
    <property type="term" value="F:sequence-specific DNA binding"/>
    <property type="evidence" value="ECO:0007669"/>
    <property type="project" value="InterPro"/>
</dbReference>